<reference evidence="1 2" key="1">
    <citation type="submission" date="2018-07" db="EMBL/GenBank/DDBJ databases">
        <title>Pseudomonas laoshanensis sp. nov., isolated from soil.</title>
        <authorList>
            <person name="Sun J."/>
            <person name="Yu L."/>
            <person name="Wang M."/>
            <person name="Zhang C."/>
        </authorList>
    </citation>
    <scope>NUCLEOTIDE SEQUENCE [LARGE SCALE GENOMIC DNA]</scope>
    <source>
        <strain evidence="1 2">Y22</strain>
    </source>
</reference>
<organism evidence="1 2">
    <name type="scientific">Halopseudomonas laoshanensis</name>
    <dbReference type="NCBI Taxonomy" id="2268758"/>
    <lineage>
        <taxon>Bacteria</taxon>
        <taxon>Pseudomonadati</taxon>
        <taxon>Pseudomonadota</taxon>
        <taxon>Gammaproteobacteria</taxon>
        <taxon>Pseudomonadales</taxon>
        <taxon>Pseudomonadaceae</taxon>
        <taxon>Halopseudomonas</taxon>
    </lineage>
</organism>
<dbReference type="AlphaFoldDB" id="A0A7V7GVP2"/>
<dbReference type="SUPFAM" id="SSF56645">
    <property type="entry name" value="Acyl-CoA dehydrogenase NM domain-like"/>
    <property type="match status" value="1"/>
</dbReference>
<name>A0A7V7GVP2_9GAMM</name>
<evidence type="ECO:0000313" key="2">
    <source>
        <dbReference type="Proteomes" id="UP000463138"/>
    </source>
</evidence>
<accession>A0A7V7GVP2</accession>
<gene>
    <name evidence="1" type="ORF">DT594_02565</name>
</gene>
<dbReference type="Gene3D" id="2.40.110.10">
    <property type="entry name" value="Butyryl-CoA Dehydrogenase, subunit A, domain 2"/>
    <property type="match status" value="1"/>
</dbReference>
<dbReference type="EMBL" id="QOVF01000001">
    <property type="protein sequence ID" value="KAA0696260.1"/>
    <property type="molecule type" value="Genomic_DNA"/>
</dbReference>
<dbReference type="RefSeq" id="WP_149331225.1">
    <property type="nucleotide sequence ID" value="NZ_QOVF01000001.1"/>
</dbReference>
<dbReference type="InterPro" id="IPR009100">
    <property type="entry name" value="AcylCoA_DH/oxidase_NM_dom_sf"/>
</dbReference>
<comment type="caution">
    <text evidence="1">The sequence shown here is derived from an EMBL/GenBank/DDBJ whole genome shotgun (WGS) entry which is preliminary data.</text>
</comment>
<proteinExistence type="predicted"/>
<sequence>MTDDLQRLAAILDVIAKRPQPLRHDAELQVAMRVCVEQGLDRLPLPAGGRTLQRWQALASVAGHDLALAKLYESHTDAIAILHELDSRHLLTDGLWAVWAADPPYARLNVGHDAEGVARLHGRKAWCSGAAQIDSALITAWDDQNQPRLVAVNLHQRQVAISDQGWQAVGMATTASVEVQFDQAQATFVGGCDSYLSRPGFWHGGAGIAACWYGAAAALGQALKAHCAKRTDDPHAQAHLGAVDATLSSAAGALRDCAQWIEQHPQEDAQWVVRRVRAQVEQAADEVLKRVGRALGSTPYCRDPHFARLAADLPVFMRQSHAERDLAELGRQVANADHLTWQL</sequence>
<dbReference type="OrthoDB" id="107064at2"/>
<keyword evidence="2" id="KW-1185">Reference proteome</keyword>
<dbReference type="InterPro" id="IPR046373">
    <property type="entry name" value="Acyl-CoA_Oxase/DH_mid-dom_sf"/>
</dbReference>
<evidence type="ECO:0000313" key="1">
    <source>
        <dbReference type="EMBL" id="KAA0696260.1"/>
    </source>
</evidence>
<dbReference type="GO" id="GO:0016627">
    <property type="term" value="F:oxidoreductase activity, acting on the CH-CH group of donors"/>
    <property type="evidence" value="ECO:0007669"/>
    <property type="project" value="InterPro"/>
</dbReference>
<dbReference type="Proteomes" id="UP000463138">
    <property type="component" value="Unassembled WGS sequence"/>
</dbReference>
<protein>
    <submittedName>
        <fullName evidence="1">Acyl-CoA dehydrogenase</fullName>
    </submittedName>
</protein>